<comment type="caution">
    <text evidence="1">The sequence shown here is derived from an EMBL/GenBank/DDBJ whole genome shotgun (WGS) entry which is preliminary data.</text>
</comment>
<dbReference type="SUPFAM" id="SSF88713">
    <property type="entry name" value="Glycoside hydrolase/deacetylase"/>
    <property type="match status" value="1"/>
</dbReference>
<dbReference type="PANTHER" id="PTHR30292">
    <property type="entry name" value="UNCHARACTERIZED PROTEIN YBGL-RELATED"/>
    <property type="match status" value="1"/>
</dbReference>
<dbReference type="Gene3D" id="3.20.20.370">
    <property type="entry name" value="Glycoside hydrolase/deacetylase"/>
    <property type="match status" value="1"/>
</dbReference>
<reference evidence="2" key="1">
    <citation type="journal article" date="2019" name="Int. J. Syst. Evol. Microbiol.">
        <title>The Global Catalogue of Microorganisms (GCM) 10K type strain sequencing project: providing services to taxonomists for standard genome sequencing and annotation.</title>
        <authorList>
            <consortium name="The Broad Institute Genomics Platform"/>
            <consortium name="The Broad Institute Genome Sequencing Center for Infectious Disease"/>
            <person name="Wu L."/>
            <person name="Ma J."/>
        </authorList>
    </citation>
    <scope>NUCLEOTIDE SEQUENCE [LARGE SCALE GENOMIC DNA]</scope>
    <source>
        <strain evidence="2">KCTC 52925</strain>
    </source>
</reference>
<keyword evidence="1" id="KW-0378">Hydrolase</keyword>
<evidence type="ECO:0000313" key="2">
    <source>
        <dbReference type="Proteomes" id="UP001597438"/>
    </source>
</evidence>
<protein>
    <submittedName>
        <fullName evidence="1">5-oxoprolinase subunit PxpA</fullName>
        <ecNumber evidence="1">3.5.2.9</ecNumber>
    </submittedName>
</protein>
<dbReference type="NCBIfam" id="NF003814">
    <property type="entry name" value="PRK05406.1-3"/>
    <property type="match status" value="1"/>
</dbReference>
<accession>A0ABW5X3U8</accession>
<keyword evidence="2" id="KW-1185">Reference proteome</keyword>
<dbReference type="Pfam" id="PF03746">
    <property type="entry name" value="LamB_YcsF"/>
    <property type="match status" value="1"/>
</dbReference>
<dbReference type="EC" id="3.5.2.9" evidence="1"/>
<name>A0ABW5X3U8_9FLAO</name>
<dbReference type="Proteomes" id="UP001597438">
    <property type="component" value="Unassembled WGS sequence"/>
</dbReference>
<dbReference type="InterPro" id="IPR005501">
    <property type="entry name" value="LamB/YcsF/PxpA-like"/>
</dbReference>
<evidence type="ECO:0000313" key="1">
    <source>
        <dbReference type="EMBL" id="MFD2832241.1"/>
    </source>
</evidence>
<gene>
    <name evidence="1" type="primary">pxpA</name>
    <name evidence="1" type="ORF">ACFSYS_03020</name>
</gene>
<dbReference type="RefSeq" id="WP_251740294.1">
    <property type="nucleotide sequence ID" value="NZ_JBHUOJ010000007.1"/>
</dbReference>
<dbReference type="PANTHER" id="PTHR30292:SF0">
    <property type="entry name" value="5-OXOPROLINASE SUBUNIT A"/>
    <property type="match status" value="1"/>
</dbReference>
<proteinExistence type="predicted"/>
<sequence>MQSIHINCDLGEGGKHDASLMPYISACNIACGGHAGDENSMRRTIQLAQKYKVEIGMHPSYPDKENFGRKSLNISKANLETSLLDQIKTFQKIAAEESSAINHLKFHGALYNDLANDQNLAEHIIEMLKNSVENMRVFAPVNSRFSTLLSKDFEVFSEAFLDRNYNENFTLVSRQNEHAVLTENEAIFKHLFSMYKRQKITIISGVEITAKPDTFCLHSDTKSAVEIIRFLHNKLQENSIEIFKNAG</sequence>
<dbReference type="EMBL" id="JBHUOJ010000007">
    <property type="protein sequence ID" value="MFD2832241.1"/>
    <property type="molecule type" value="Genomic_DNA"/>
</dbReference>
<dbReference type="InterPro" id="IPR011330">
    <property type="entry name" value="Glyco_hydro/deAcase_b/a-brl"/>
</dbReference>
<dbReference type="NCBIfam" id="NF003816">
    <property type="entry name" value="PRK05406.1-5"/>
    <property type="match status" value="1"/>
</dbReference>
<dbReference type="CDD" id="cd10801">
    <property type="entry name" value="LamB_YcsF_like_1"/>
    <property type="match status" value="1"/>
</dbReference>
<organism evidence="1 2">
    <name type="scientific">Christiangramia antarctica</name>
    <dbReference type="NCBI Taxonomy" id="2058158"/>
    <lineage>
        <taxon>Bacteria</taxon>
        <taxon>Pseudomonadati</taxon>
        <taxon>Bacteroidota</taxon>
        <taxon>Flavobacteriia</taxon>
        <taxon>Flavobacteriales</taxon>
        <taxon>Flavobacteriaceae</taxon>
        <taxon>Christiangramia</taxon>
    </lineage>
</organism>
<dbReference type="GO" id="GO:0017168">
    <property type="term" value="F:5-oxoprolinase (ATP-hydrolyzing) activity"/>
    <property type="evidence" value="ECO:0007669"/>
    <property type="project" value="UniProtKB-EC"/>
</dbReference>